<accession>A0A9Q8L5V1</accession>
<proteinExistence type="inferred from homology"/>
<evidence type="ECO:0000256" key="5">
    <source>
        <dbReference type="ARBA" id="ARBA00022692"/>
    </source>
</evidence>
<comment type="pathway">
    <text evidence="2">Glycolipid biosynthesis; glycosylphosphatidylinositol-anchor biosynthesis.</text>
</comment>
<protein>
    <submittedName>
        <fullName evidence="12">GPI transamidase component PIG-S</fullName>
    </submittedName>
</protein>
<keyword evidence="7 11" id="KW-1133">Transmembrane helix</keyword>
<evidence type="ECO:0000256" key="2">
    <source>
        <dbReference type="ARBA" id="ARBA00004687"/>
    </source>
</evidence>
<dbReference type="KEGG" id="ffu:CLAFUR5_01446"/>
<evidence type="ECO:0000256" key="3">
    <source>
        <dbReference type="ARBA" id="ARBA00005316"/>
    </source>
</evidence>
<evidence type="ECO:0000256" key="4">
    <source>
        <dbReference type="ARBA" id="ARBA00022502"/>
    </source>
</evidence>
<name>A0A9Q8L5V1_PASFU</name>
<keyword evidence="13" id="KW-1185">Reference proteome</keyword>
<evidence type="ECO:0000313" key="12">
    <source>
        <dbReference type="EMBL" id="UJO10763.1"/>
    </source>
</evidence>
<evidence type="ECO:0000256" key="6">
    <source>
        <dbReference type="ARBA" id="ARBA00022824"/>
    </source>
</evidence>
<evidence type="ECO:0000256" key="11">
    <source>
        <dbReference type="SAM" id="Phobius"/>
    </source>
</evidence>
<dbReference type="PANTHER" id="PTHR21072">
    <property type="entry name" value="GPI TRANSAMIDASE COMPONENT PIG-S"/>
    <property type="match status" value="1"/>
</dbReference>
<evidence type="ECO:0000256" key="7">
    <source>
        <dbReference type="ARBA" id="ARBA00022989"/>
    </source>
</evidence>
<dbReference type="GO" id="GO:0042765">
    <property type="term" value="C:GPI-anchor transamidase complex"/>
    <property type="evidence" value="ECO:0007669"/>
    <property type="project" value="InterPro"/>
</dbReference>
<evidence type="ECO:0000256" key="8">
    <source>
        <dbReference type="ARBA" id="ARBA00023136"/>
    </source>
</evidence>
<dbReference type="GO" id="GO:0016255">
    <property type="term" value="P:attachment of GPI anchor to protein"/>
    <property type="evidence" value="ECO:0007669"/>
    <property type="project" value="InterPro"/>
</dbReference>
<dbReference type="GeneID" id="71981324"/>
<organism evidence="12 13">
    <name type="scientific">Passalora fulva</name>
    <name type="common">Tomato leaf mold</name>
    <name type="synonym">Cladosporium fulvum</name>
    <dbReference type="NCBI Taxonomy" id="5499"/>
    <lineage>
        <taxon>Eukaryota</taxon>
        <taxon>Fungi</taxon>
        <taxon>Dikarya</taxon>
        <taxon>Ascomycota</taxon>
        <taxon>Pezizomycotina</taxon>
        <taxon>Dothideomycetes</taxon>
        <taxon>Dothideomycetidae</taxon>
        <taxon>Mycosphaerellales</taxon>
        <taxon>Mycosphaerellaceae</taxon>
        <taxon>Fulvia</taxon>
    </lineage>
</organism>
<evidence type="ECO:0000256" key="9">
    <source>
        <dbReference type="ARBA" id="ARBA00023180"/>
    </source>
</evidence>
<dbReference type="InterPro" id="IPR019540">
    <property type="entry name" value="PtdIno-glycan_biosynth_class_S"/>
</dbReference>
<evidence type="ECO:0000256" key="1">
    <source>
        <dbReference type="ARBA" id="ARBA00004477"/>
    </source>
</evidence>
<reference evidence="12" key="1">
    <citation type="submission" date="2021-12" db="EMBL/GenBank/DDBJ databases">
        <authorList>
            <person name="Zaccaron A."/>
            <person name="Stergiopoulos I."/>
        </authorList>
    </citation>
    <scope>NUCLEOTIDE SEQUENCE</scope>
    <source>
        <strain evidence="12">Race5_Kim</strain>
    </source>
</reference>
<dbReference type="Proteomes" id="UP000756132">
    <property type="component" value="Chromosome 1"/>
</dbReference>
<dbReference type="PANTHER" id="PTHR21072:SF13">
    <property type="entry name" value="GPI TRANSAMIDASE COMPONENT PIG-S"/>
    <property type="match status" value="1"/>
</dbReference>
<keyword evidence="5 11" id="KW-0812">Transmembrane</keyword>
<dbReference type="Pfam" id="PF10510">
    <property type="entry name" value="PIG-S"/>
    <property type="match status" value="1"/>
</dbReference>
<comment type="subcellular location">
    <subcellularLocation>
        <location evidence="1">Endoplasmic reticulum membrane</location>
        <topology evidence="1">Multi-pass membrane protein</topology>
    </subcellularLocation>
</comment>
<dbReference type="GO" id="GO:0006506">
    <property type="term" value="P:GPI anchor biosynthetic process"/>
    <property type="evidence" value="ECO:0007669"/>
    <property type="project" value="UniProtKB-KW"/>
</dbReference>
<evidence type="ECO:0000313" key="13">
    <source>
        <dbReference type="Proteomes" id="UP000756132"/>
    </source>
</evidence>
<keyword evidence="4" id="KW-0337">GPI-anchor biosynthesis</keyword>
<dbReference type="OMA" id="AEHKYAV"/>
<feature type="transmembrane region" description="Helical" evidence="11">
    <location>
        <begin position="31"/>
        <end position="50"/>
    </location>
</feature>
<keyword evidence="6" id="KW-0256">Endoplasmic reticulum</keyword>
<sequence>METRDMAEVKTSAKPREAPAEKSQSIWTRRLIIVAFWTVVVCLGLPHWTWTTSIQRSALPLESMNSWAEGNACQLRYPLHLDLQTPGLDNEQARTLVSGLQNLLNGQESLRLHDFHVSWAGDESLRNGTSNSALTVVLNTASTAQAPQASLKSCEPILDARHSIQAPGDVEKAAAFLATEISHIFQDESTSLWHLVKDTPYARDMQPAILSSEKASELDRRTTRAFKYAPKYHLTFSLFTQAATPSVWQINEALREYIQPLLSPLSAISDFTIDTQVQLFASFSPSIDGPVFDSTKNQWTLHYADLTGFVNAAEWPLNPSIGEGPTINFVLYVPAPDKRPLVIDENGGSSWIIPQWGGVQIHNAISADSDTLTLEDLRADMLVFADQLAALIGIPQHPPSLSLRIAALTRERATAVILSASSTLGALSRLTLKLQSIAIPDTVAKAVDQTLLHLDSACSDLRQGRFQSALENARTAETEVEKAFFEPSMVGQVYNPEEHKVAVYVPLLGPMAVPLIMSGLKELKKLRERKQKAA</sequence>
<comment type="similarity">
    <text evidence="3">Belongs to the PIGS family.</text>
</comment>
<feature type="region of interest" description="Disordered" evidence="10">
    <location>
        <begin position="1"/>
        <end position="20"/>
    </location>
</feature>
<evidence type="ECO:0000256" key="10">
    <source>
        <dbReference type="SAM" id="MobiDB-lite"/>
    </source>
</evidence>
<reference evidence="12" key="2">
    <citation type="journal article" date="2022" name="Microb. Genom.">
        <title>A chromosome-scale genome assembly of the tomato pathogen Cladosporium fulvum reveals a compartmentalized genome architecture and the presence of a dispensable chromosome.</title>
        <authorList>
            <person name="Zaccaron A.Z."/>
            <person name="Chen L.H."/>
            <person name="Samaras A."/>
            <person name="Stergiopoulos I."/>
        </authorList>
    </citation>
    <scope>NUCLEOTIDE SEQUENCE</scope>
    <source>
        <strain evidence="12">Race5_Kim</strain>
    </source>
</reference>
<keyword evidence="8 11" id="KW-0472">Membrane</keyword>
<dbReference type="OrthoDB" id="28748at2759"/>
<dbReference type="AlphaFoldDB" id="A0A9Q8L5V1"/>
<keyword evidence="9" id="KW-0325">Glycoprotein</keyword>
<dbReference type="RefSeq" id="XP_047755129.1">
    <property type="nucleotide sequence ID" value="XM_047900594.1"/>
</dbReference>
<gene>
    <name evidence="12" type="ORF">CLAFUR5_01446</name>
</gene>
<dbReference type="EMBL" id="CP090163">
    <property type="protein sequence ID" value="UJO10763.1"/>
    <property type="molecule type" value="Genomic_DNA"/>
</dbReference>